<dbReference type="AlphaFoldDB" id="A0A382LTB1"/>
<keyword evidence="4" id="KW-0479">Metal-binding</keyword>
<dbReference type="InterPro" id="IPR017900">
    <property type="entry name" value="4Fe4S_Fe_S_CS"/>
</dbReference>
<dbReference type="InterPro" id="IPR010226">
    <property type="entry name" value="NADH_quinone_OxRdtase_chainI"/>
</dbReference>
<accession>A0A382LTB1</accession>
<dbReference type="PROSITE" id="PS51379">
    <property type="entry name" value="4FE4S_FER_2"/>
    <property type="match status" value="2"/>
</dbReference>
<dbReference type="GO" id="GO:0046872">
    <property type="term" value="F:metal ion binding"/>
    <property type="evidence" value="ECO:0007669"/>
    <property type="project" value="UniProtKB-KW"/>
</dbReference>
<feature type="domain" description="4Fe-4S ferredoxin-type" evidence="8">
    <location>
        <begin position="95"/>
        <end position="124"/>
    </location>
</feature>
<evidence type="ECO:0000256" key="4">
    <source>
        <dbReference type="ARBA" id="ARBA00022723"/>
    </source>
</evidence>
<organism evidence="9">
    <name type="scientific">marine metagenome</name>
    <dbReference type="NCBI Taxonomy" id="408172"/>
    <lineage>
        <taxon>unclassified sequences</taxon>
        <taxon>metagenomes</taxon>
        <taxon>ecological metagenomes</taxon>
    </lineage>
</organism>
<dbReference type="InterPro" id="IPR017896">
    <property type="entry name" value="4Fe4S_Fe-S-bd"/>
</dbReference>
<dbReference type="GO" id="GO:0009060">
    <property type="term" value="P:aerobic respiration"/>
    <property type="evidence" value="ECO:0007669"/>
    <property type="project" value="TreeGrafter"/>
</dbReference>
<dbReference type="SUPFAM" id="SSF54862">
    <property type="entry name" value="4Fe-4S ferredoxins"/>
    <property type="match status" value="1"/>
</dbReference>
<reference evidence="9" key="1">
    <citation type="submission" date="2018-05" db="EMBL/GenBank/DDBJ databases">
        <authorList>
            <person name="Lanie J.A."/>
            <person name="Ng W.-L."/>
            <person name="Kazmierczak K.M."/>
            <person name="Andrzejewski T.M."/>
            <person name="Davidsen T.M."/>
            <person name="Wayne K.J."/>
            <person name="Tettelin H."/>
            <person name="Glass J.I."/>
            <person name="Rusch D."/>
            <person name="Podicherti R."/>
            <person name="Tsui H.-C.T."/>
            <person name="Winkler M.E."/>
        </authorList>
    </citation>
    <scope>NUCLEOTIDE SEQUENCE</scope>
</reference>
<dbReference type="PROSITE" id="PS00198">
    <property type="entry name" value="4FE4S_FER_1"/>
    <property type="match status" value="1"/>
</dbReference>
<dbReference type="GO" id="GO:0051539">
    <property type="term" value="F:4 iron, 4 sulfur cluster binding"/>
    <property type="evidence" value="ECO:0007669"/>
    <property type="project" value="UniProtKB-KW"/>
</dbReference>
<keyword evidence="7" id="KW-0411">Iron-sulfur</keyword>
<evidence type="ECO:0000256" key="3">
    <source>
        <dbReference type="ARBA" id="ARBA00022485"/>
    </source>
</evidence>
<evidence type="ECO:0000256" key="2">
    <source>
        <dbReference type="ARBA" id="ARBA00010277"/>
    </source>
</evidence>
<feature type="domain" description="4Fe-4S ferredoxin-type" evidence="8">
    <location>
        <begin position="47"/>
        <end position="79"/>
    </location>
</feature>
<evidence type="ECO:0000259" key="8">
    <source>
        <dbReference type="PROSITE" id="PS51379"/>
    </source>
</evidence>
<dbReference type="Gene3D" id="3.30.70.3270">
    <property type="match status" value="1"/>
</dbReference>
<comment type="cofactor">
    <cofactor evidence="1">
        <name>[4Fe-4S] cluster</name>
        <dbReference type="ChEBI" id="CHEBI:49883"/>
    </cofactor>
</comment>
<protein>
    <recommendedName>
        <fullName evidence="8">4Fe-4S ferredoxin-type domain-containing protein</fullName>
    </recommendedName>
</protein>
<evidence type="ECO:0000313" key="9">
    <source>
        <dbReference type="EMBL" id="SVC39860.1"/>
    </source>
</evidence>
<evidence type="ECO:0000256" key="6">
    <source>
        <dbReference type="ARBA" id="ARBA00023004"/>
    </source>
</evidence>
<dbReference type="PANTHER" id="PTHR10849:SF20">
    <property type="entry name" value="NADH DEHYDROGENASE [UBIQUINONE] IRON-SULFUR PROTEIN 8, MITOCHONDRIAL"/>
    <property type="match status" value="1"/>
</dbReference>
<proteinExistence type="inferred from homology"/>
<evidence type="ECO:0000256" key="1">
    <source>
        <dbReference type="ARBA" id="ARBA00001966"/>
    </source>
</evidence>
<comment type="similarity">
    <text evidence="2">Belongs to the complex I 23 kDa subunit family.</text>
</comment>
<keyword evidence="5" id="KW-1278">Translocase</keyword>
<evidence type="ECO:0000256" key="5">
    <source>
        <dbReference type="ARBA" id="ARBA00022967"/>
    </source>
</evidence>
<dbReference type="EMBL" id="UINC01089078">
    <property type="protein sequence ID" value="SVC39860.1"/>
    <property type="molecule type" value="Genomic_DNA"/>
</dbReference>
<name>A0A382LTB1_9ZZZZ</name>
<dbReference type="GO" id="GO:0016020">
    <property type="term" value="C:membrane"/>
    <property type="evidence" value="ECO:0007669"/>
    <property type="project" value="InterPro"/>
</dbReference>
<gene>
    <name evidence="9" type="ORF">METZ01_LOCUS292714</name>
</gene>
<dbReference type="Pfam" id="PF12838">
    <property type="entry name" value="Fer4_7"/>
    <property type="match status" value="1"/>
</dbReference>
<dbReference type="NCBIfam" id="TIGR01971">
    <property type="entry name" value="NuoI"/>
    <property type="match status" value="1"/>
</dbReference>
<keyword evidence="6" id="KW-0408">Iron</keyword>
<dbReference type="GO" id="GO:0003954">
    <property type="term" value="F:NADH dehydrogenase activity"/>
    <property type="evidence" value="ECO:0007669"/>
    <property type="project" value="TreeGrafter"/>
</dbReference>
<keyword evidence="3" id="KW-0004">4Fe-4S</keyword>
<dbReference type="PANTHER" id="PTHR10849">
    <property type="entry name" value="NADH DEHYDROGENASE UBIQUINONE IRON-SULFUR PROTEIN 8, MITOCHONDRIAL"/>
    <property type="match status" value="1"/>
</dbReference>
<sequence>MLRATIYGLKNLLIGMAVTFRNMLSTPVTLQYPEFKRTMPKRFRGRHFLNRDEDGLERCIGCSLCSINCPVGCIHVVSAENDPENPVSKGERYAEVYEINLLRCIYCGYCEEACPVDAVVLREHYELADYDRDNYILEKKDLLVYPEPNQFRVNILGNTERVGPA</sequence>
<evidence type="ECO:0000256" key="7">
    <source>
        <dbReference type="ARBA" id="ARBA00023014"/>
    </source>
</evidence>
<dbReference type="HAMAP" id="MF_01351">
    <property type="entry name" value="NDH1_NuoI"/>
    <property type="match status" value="1"/>
</dbReference>